<protein>
    <submittedName>
        <fullName evidence="1">Uncharacterized protein</fullName>
    </submittedName>
</protein>
<gene>
    <name evidence="1" type="ORF">BKD30_04765</name>
</gene>
<dbReference type="STRING" id="554083.BKD30_04765"/>
<reference evidence="1 2" key="1">
    <citation type="submission" date="2016-12" db="EMBL/GenBank/DDBJ databases">
        <title>Draft genome of Tersicoccus phoenicis 1P05MA.</title>
        <authorList>
            <person name="Nakajima Y."/>
            <person name="Yoshizawa S."/>
            <person name="Nakamura K."/>
            <person name="Ogura Y."/>
            <person name="Hayashi T."/>
            <person name="Kogure K."/>
        </authorList>
    </citation>
    <scope>NUCLEOTIDE SEQUENCE [LARGE SCALE GENOMIC DNA]</scope>
    <source>
        <strain evidence="1 2">1p05MA</strain>
    </source>
</reference>
<comment type="caution">
    <text evidence="1">The sequence shown here is derived from an EMBL/GenBank/DDBJ whole genome shotgun (WGS) entry which is preliminary data.</text>
</comment>
<keyword evidence="2" id="KW-1185">Reference proteome</keyword>
<organism evidence="1 2">
    <name type="scientific">Tersicoccus phoenicis</name>
    <dbReference type="NCBI Taxonomy" id="554083"/>
    <lineage>
        <taxon>Bacteria</taxon>
        <taxon>Bacillati</taxon>
        <taxon>Actinomycetota</taxon>
        <taxon>Actinomycetes</taxon>
        <taxon>Micrococcales</taxon>
        <taxon>Micrococcaceae</taxon>
        <taxon>Tersicoccus</taxon>
    </lineage>
</organism>
<evidence type="ECO:0000313" key="2">
    <source>
        <dbReference type="Proteomes" id="UP000187085"/>
    </source>
</evidence>
<dbReference type="Proteomes" id="UP000187085">
    <property type="component" value="Unassembled WGS sequence"/>
</dbReference>
<name>A0A1R1LGP1_9MICC</name>
<accession>A0A1R1LGP1</accession>
<sequence length="60" mass="6331">MQMLWTTPLAGAVDLVEGLALGAGAVPLLAADRPSPWVQAVRVRTSTPAPSRDIPIRLLI</sequence>
<dbReference type="EMBL" id="MRDE01000021">
    <property type="protein sequence ID" value="OMH26704.1"/>
    <property type="molecule type" value="Genomic_DNA"/>
</dbReference>
<evidence type="ECO:0000313" key="1">
    <source>
        <dbReference type="EMBL" id="OMH26704.1"/>
    </source>
</evidence>
<proteinExistence type="predicted"/>
<dbReference type="AlphaFoldDB" id="A0A1R1LGP1"/>